<keyword evidence="3" id="KW-0862">Zinc</keyword>
<dbReference type="Proteomes" id="UP000789508">
    <property type="component" value="Unassembled WGS sequence"/>
</dbReference>
<gene>
    <name evidence="7" type="ORF">ALEPTO_LOCUS11819</name>
</gene>
<accession>A0A9N9HVA4</accession>
<comment type="caution">
    <text evidence="7">The sequence shown here is derived from an EMBL/GenBank/DDBJ whole genome shotgun (WGS) entry which is preliminary data.</text>
</comment>
<evidence type="ECO:0000256" key="1">
    <source>
        <dbReference type="ARBA" id="ARBA00022723"/>
    </source>
</evidence>
<dbReference type="AlphaFoldDB" id="A0A9N9HVA4"/>
<dbReference type="InterPro" id="IPR010666">
    <property type="entry name" value="Znf_GRF"/>
</dbReference>
<dbReference type="PROSITE" id="PS51999">
    <property type="entry name" value="ZF_GRF"/>
    <property type="match status" value="1"/>
</dbReference>
<feature type="domain" description="GRF-type" evidence="6">
    <location>
        <begin position="52"/>
        <end position="98"/>
    </location>
</feature>
<feature type="compositionally biased region" description="Low complexity" evidence="5">
    <location>
        <begin position="35"/>
        <end position="48"/>
    </location>
</feature>
<evidence type="ECO:0000256" key="3">
    <source>
        <dbReference type="ARBA" id="ARBA00022833"/>
    </source>
</evidence>
<keyword evidence="1" id="KW-0479">Metal-binding</keyword>
<protein>
    <submittedName>
        <fullName evidence="7">6006_t:CDS:1</fullName>
    </submittedName>
</protein>
<dbReference type="Pfam" id="PF06839">
    <property type="entry name" value="Zn_ribbon_GRF"/>
    <property type="match status" value="1"/>
</dbReference>
<dbReference type="GO" id="GO:0008270">
    <property type="term" value="F:zinc ion binding"/>
    <property type="evidence" value="ECO:0007669"/>
    <property type="project" value="UniProtKB-KW"/>
</dbReference>
<reference evidence="7" key="1">
    <citation type="submission" date="2021-06" db="EMBL/GenBank/DDBJ databases">
        <authorList>
            <person name="Kallberg Y."/>
            <person name="Tangrot J."/>
            <person name="Rosling A."/>
        </authorList>
    </citation>
    <scope>NUCLEOTIDE SEQUENCE</scope>
    <source>
        <strain evidence="7">FL130A</strain>
    </source>
</reference>
<name>A0A9N9HVA4_9GLOM</name>
<sequence>MEFKYQQQRKQEKFKQTSNLITTRLSDSFTKQDMSKSPSNNQSSSDNSSLKCYCGQNAKLMVASNQNQENKRLFFACSKFNTSEDKNRCSFFCWENDIYDSKQLISQRKIRKYEEMTTEEKQKKKELMNENWRKSIDFDNGSILLDNYSLNTDKNKEIYTPSSNILSINPTDSSKNTNISNLRHQDNPLLIRDRKITTISHNYKRHYHHKNLVPTLKKEIALLRKDNLILKSQNEYLTRLLDDVNGILCELDDNTDSTTNDRIYETDNNNNECLEKSELY</sequence>
<evidence type="ECO:0000313" key="8">
    <source>
        <dbReference type="Proteomes" id="UP000789508"/>
    </source>
</evidence>
<keyword evidence="8" id="KW-1185">Reference proteome</keyword>
<dbReference type="EMBL" id="CAJVPS010021667">
    <property type="protein sequence ID" value="CAG8708278.1"/>
    <property type="molecule type" value="Genomic_DNA"/>
</dbReference>
<evidence type="ECO:0000259" key="6">
    <source>
        <dbReference type="PROSITE" id="PS51999"/>
    </source>
</evidence>
<evidence type="ECO:0000256" key="4">
    <source>
        <dbReference type="PROSITE-ProRule" id="PRU01343"/>
    </source>
</evidence>
<evidence type="ECO:0000256" key="5">
    <source>
        <dbReference type="SAM" id="MobiDB-lite"/>
    </source>
</evidence>
<evidence type="ECO:0000313" key="7">
    <source>
        <dbReference type="EMBL" id="CAG8708278.1"/>
    </source>
</evidence>
<proteinExistence type="predicted"/>
<organism evidence="7 8">
    <name type="scientific">Ambispora leptoticha</name>
    <dbReference type="NCBI Taxonomy" id="144679"/>
    <lineage>
        <taxon>Eukaryota</taxon>
        <taxon>Fungi</taxon>
        <taxon>Fungi incertae sedis</taxon>
        <taxon>Mucoromycota</taxon>
        <taxon>Glomeromycotina</taxon>
        <taxon>Glomeromycetes</taxon>
        <taxon>Archaeosporales</taxon>
        <taxon>Ambisporaceae</taxon>
        <taxon>Ambispora</taxon>
    </lineage>
</organism>
<keyword evidence="2 4" id="KW-0863">Zinc-finger</keyword>
<feature type="region of interest" description="Disordered" evidence="5">
    <location>
        <begin position="27"/>
        <end position="48"/>
    </location>
</feature>
<evidence type="ECO:0000256" key="2">
    <source>
        <dbReference type="ARBA" id="ARBA00022771"/>
    </source>
</evidence>
<dbReference type="OrthoDB" id="430051at2759"/>